<dbReference type="OrthoDB" id="183020at2"/>
<keyword evidence="3" id="KW-1185">Reference proteome</keyword>
<evidence type="ECO:0000313" key="3">
    <source>
        <dbReference type="Proteomes" id="UP000381693"/>
    </source>
</evidence>
<reference evidence="2" key="1">
    <citation type="submission" date="2019-09" db="EMBL/GenBank/DDBJ databases">
        <authorList>
            <person name="Cremers G."/>
        </authorList>
    </citation>
    <scope>NUCLEOTIDE SEQUENCE [LARGE SCALE GENOMIC DNA]</scope>
    <source>
        <strain evidence="2">3B</strain>
    </source>
</reference>
<feature type="compositionally biased region" description="Pro residues" evidence="1">
    <location>
        <begin position="417"/>
        <end position="433"/>
    </location>
</feature>
<feature type="region of interest" description="Disordered" evidence="1">
    <location>
        <begin position="52"/>
        <end position="85"/>
    </location>
</feature>
<accession>A0A5E6MCH4</accession>
<dbReference type="AlphaFoldDB" id="A0A5E6MCH4"/>
<dbReference type="Proteomes" id="UP000381693">
    <property type="component" value="Unassembled WGS sequence"/>
</dbReference>
<feature type="region of interest" description="Disordered" evidence="1">
    <location>
        <begin position="392"/>
        <end position="442"/>
    </location>
</feature>
<evidence type="ECO:0000313" key="2">
    <source>
        <dbReference type="EMBL" id="VVM07147.1"/>
    </source>
</evidence>
<dbReference type="RefSeq" id="WP_142525442.1">
    <property type="nucleotide sequence ID" value="NZ_CABFUZ020000147.1"/>
</dbReference>
<proteinExistence type="predicted"/>
<sequence length="442" mass="47818">MEAETNSSRGLWDLPRRAQRRLFGALPLDRKLAIAADLADLVRAFQRARLSPWPPAGTGAREADAGETPEPAEATKGDSSPVTGRGSLGGRRLLATCLTACLTAAFTGPMWAAQDTQPTAPASTPKARVVKFVHIPEIWEEEGPRPQNVWVYGRFTARTAVSDGLFLASVNEGINWPDWEEHFNLIDNPGNYVFRRVVFHTKTPLPTIRKGTKFAIPKEHPARLVEIDRVDGVITRMVLESPPVIESQEGAGRLVVPKSDSDAKAAATARPKRVVPIGELPALAKQEGVHPENLWIWGVFSARSDLRDGIFTATPAGVESRRVVEWIAGAVLAYPVVEIPSRLIFYVHRPRQIRNGDRIVITPKHPARVKRLFLAGGVLAWLDFDPPPANEPALQLGSAATASPAAQPVPSSEHPAVEPPAIPAALTPPPAPSPERIATGSP</sequence>
<comment type="caution">
    <text evidence="2">The sequence shown here is derived from an EMBL/GenBank/DDBJ whole genome shotgun (WGS) entry which is preliminary data.</text>
</comment>
<gene>
    <name evidence="2" type="ORF">MAMC_01449</name>
</gene>
<protein>
    <submittedName>
        <fullName evidence="2">Uncharacterized protein</fullName>
    </submittedName>
</protein>
<organism evidence="2 3">
    <name type="scientific">Methylacidimicrobium cyclopophantes</name>
    <dbReference type="NCBI Taxonomy" id="1041766"/>
    <lineage>
        <taxon>Bacteria</taxon>
        <taxon>Pseudomonadati</taxon>
        <taxon>Verrucomicrobiota</taxon>
        <taxon>Methylacidimicrobium</taxon>
    </lineage>
</organism>
<dbReference type="EMBL" id="CABFUZ020000147">
    <property type="protein sequence ID" value="VVM07147.1"/>
    <property type="molecule type" value="Genomic_DNA"/>
</dbReference>
<evidence type="ECO:0000256" key="1">
    <source>
        <dbReference type="SAM" id="MobiDB-lite"/>
    </source>
</evidence>
<name>A0A5E6MCH4_9BACT</name>